<dbReference type="PANTHER" id="PTHR36575:SF2">
    <property type="entry name" value="CHITIN-BINDING TYPE-4 DOMAIN-CONTAINING PROTEIN-RELATED"/>
    <property type="match status" value="1"/>
</dbReference>
<keyword evidence="2" id="KW-0479">Metal-binding</keyword>
<keyword evidence="11" id="KW-1185">Reference proteome</keyword>
<keyword evidence="3" id="KW-0186">Copper</keyword>
<dbReference type="OrthoDB" id="545243at2759"/>
<dbReference type="Proteomes" id="UP000054560">
    <property type="component" value="Unassembled WGS sequence"/>
</dbReference>
<dbReference type="EMBL" id="KQ241854">
    <property type="protein sequence ID" value="KNC83208.1"/>
    <property type="molecule type" value="Genomic_DNA"/>
</dbReference>
<feature type="domain" description="Chitin-binding type-4" evidence="9">
    <location>
        <begin position="34"/>
        <end position="150"/>
    </location>
</feature>
<feature type="signal peptide" evidence="8">
    <location>
        <begin position="1"/>
        <end position="18"/>
    </location>
</feature>
<keyword evidence="5" id="KW-0325">Glycoprotein</keyword>
<dbReference type="PANTHER" id="PTHR36575">
    <property type="entry name" value="BINDING PROTEIN, PUTATIVE (AFU_ORTHOLOGUE AFUA_1G14430)-RELATED"/>
    <property type="match status" value="1"/>
</dbReference>
<evidence type="ECO:0000313" key="11">
    <source>
        <dbReference type="Proteomes" id="UP000054560"/>
    </source>
</evidence>
<proteinExistence type="inferred from homology"/>
<feature type="chain" id="PRO_5005539024" description="Chitin-binding type-4 domain-containing protein" evidence="8">
    <location>
        <begin position="19"/>
        <end position="246"/>
    </location>
</feature>
<feature type="compositionally biased region" description="Acidic residues" evidence="7">
    <location>
        <begin position="172"/>
        <end position="188"/>
    </location>
</feature>
<dbReference type="InterPro" id="IPR004302">
    <property type="entry name" value="Cellulose/chitin-bd_N"/>
</dbReference>
<comment type="cofactor">
    <cofactor evidence="1">
        <name>Cu(2+)</name>
        <dbReference type="ChEBI" id="CHEBI:29036"/>
    </cofactor>
</comment>
<dbReference type="GO" id="GO:0046872">
    <property type="term" value="F:metal ion binding"/>
    <property type="evidence" value="ECO:0007669"/>
    <property type="project" value="UniProtKB-KW"/>
</dbReference>
<dbReference type="STRING" id="667725.A0A0L0G4P3"/>
<reference evidence="10 11" key="1">
    <citation type="submission" date="2011-02" db="EMBL/GenBank/DDBJ databases">
        <title>The Genome Sequence of Sphaeroforma arctica JP610.</title>
        <authorList>
            <consortium name="The Broad Institute Genome Sequencing Platform"/>
            <person name="Russ C."/>
            <person name="Cuomo C."/>
            <person name="Young S.K."/>
            <person name="Zeng Q."/>
            <person name="Gargeya S."/>
            <person name="Alvarado L."/>
            <person name="Berlin A."/>
            <person name="Chapman S.B."/>
            <person name="Chen Z."/>
            <person name="Freedman E."/>
            <person name="Gellesch M."/>
            <person name="Goldberg J."/>
            <person name="Griggs A."/>
            <person name="Gujja S."/>
            <person name="Heilman E."/>
            <person name="Heiman D."/>
            <person name="Howarth C."/>
            <person name="Mehta T."/>
            <person name="Neiman D."/>
            <person name="Pearson M."/>
            <person name="Roberts A."/>
            <person name="Saif S."/>
            <person name="Shea T."/>
            <person name="Shenoy N."/>
            <person name="Sisk P."/>
            <person name="Stolte C."/>
            <person name="Sykes S."/>
            <person name="White J."/>
            <person name="Yandava C."/>
            <person name="Burger G."/>
            <person name="Gray M.W."/>
            <person name="Holland P.W.H."/>
            <person name="King N."/>
            <person name="Lang F.B.F."/>
            <person name="Roger A.J."/>
            <person name="Ruiz-Trillo I."/>
            <person name="Haas B."/>
            <person name="Nusbaum C."/>
            <person name="Birren B."/>
        </authorList>
    </citation>
    <scope>NUCLEOTIDE SEQUENCE [LARGE SCALE GENOMIC DNA]</scope>
    <source>
        <strain evidence="10 11">JP610</strain>
    </source>
</reference>
<dbReference type="AlphaFoldDB" id="A0A0L0G4P3"/>
<evidence type="ECO:0000256" key="6">
    <source>
        <dbReference type="ARBA" id="ARBA00034311"/>
    </source>
</evidence>
<keyword evidence="4" id="KW-1015">Disulfide bond</keyword>
<accession>A0A0L0G4P3</accession>
<name>A0A0L0G4P3_9EUKA</name>
<evidence type="ECO:0000259" key="9">
    <source>
        <dbReference type="Pfam" id="PF03067"/>
    </source>
</evidence>
<comment type="similarity">
    <text evidence="6">Belongs to the polysaccharide monooxygenase AA13 family.</text>
</comment>
<organism evidence="10 11">
    <name type="scientific">Sphaeroforma arctica JP610</name>
    <dbReference type="NCBI Taxonomy" id="667725"/>
    <lineage>
        <taxon>Eukaryota</taxon>
        <taxon>Ichthyosporea</taxon>
        <taxon>Ichthyophonida</taxon>
        <taxon>Sphaeroforma</taxon>
    </lineage>
</organism>
<evidence type="ECO:0000256" key="8">
    <source>
        <dbReference type="SAM" id="SignalP"/>
    </source>
</evidence>
<feature type="compositionally biased region" description="Low complexity" evidence="7">
    <location>
        <begin position="158"/>
        <end position="169"/>
    </location>
</feature>
<dbReference type="InterPro" id="IPR052282">
    <property type="entry name" value="Starch-active_LPMO"/>
</dbReference>
<protein>
    <recommendedName>
        <fullName evidence="9">Chitin-binding type-4 domain-containing protein</fullName>
    </recommendedName>
</protein>
<evidence type="ECO:0000256" key="3">
    <source>
        <dbReference type="ARBA" id="ARBA00023008"/>
    </source>
</evidence>
<evidence type="ECO:0000256" key="7">
    <source>
        <dbReference type="SAM" id="MobiDB-lite"/>
    </source>
</evidence>
<keyword evidence="8" id="KW-0732">Signal</keyword>
<evidence type="ECO:0000256" key="1">
    <source>
        <dbReference type="ARBA" id="ARBA00001973"/>
    </source>
</evidence>
<evidence type="ECO:0000256" key="2">
    <source>
        <dbReference type="ARBA" id="ARBA00022723"/>
    </source>
</evidence>
<sequence length="246" mass="26880">MQFTSAIVLICAAATVQAHGFLRSPTARGGNSAGPSSAICGKGGTGAGNIRATYVQGQTIEVEWETTIAHNNGFVEMRVCDKQQVSNGCLNENLLRRADNGQTRVNNVNGKQRFSVEYRLPADLTCPNGCVMQWFWDTPNNGEYHGCTDIRINPMNVGVPDNGNNGNNNQDIVEDENDEDEEDEEEDGQPQKSGNNPLEMVCSERVSENSCRERNRQLVGNRACCRFSNKCPGYASSKCLANSCCE</sequence>
<dbReference type="GeneID" id="25905032"/>
<dbReference type="RefSeq" id="XP_014157110.1">
    <property type="nucleotide sequence ID" value="XM_014301635.1"/>
</dbReference>
<evidence type="ECO:0000256" key="4">
    <source>
        <dbReference type="ARBA" id="ARBA00023157"/>
    </source>
</evidence>
<dbReference type="Pfam" id="PF03067">
    <property type="entry name" value="LPMO_10"/>
    <property type="match status" value="1"/>
</dbReference>
<gene>
    <name evidence="10" type="ORF">SARC_04528</name>
</gene>
<evidence type="ECO:0000256" key="5">
    <source>
        <dbReference type="ARBA" id="ARBA00023180"/>
    </source>
</evidence>
<feature type="region of interest" description="Disordered" evidence="7">
    <location>
        <begin position="158"/>
        <end position="198"/>
    </location>
</feature>
<evidence type="ECO:0000313" key="10">
    <source>
        <dbReference type="EMBL" id="KNC83208.1"/>
    </source>
</evidence>